<dbReference type="SUPFAM" id="SSF48008">
    <property type="entry name" value="GntR ligand-binding domain-like"/>
    <property type="match status" value="1"/>
</dbReference>
<dbReference type="SMART" id="SM00345">
    <property type="entry name" value="HTH_GNTR"/>
    <property type="match status" value="1"/>
</dbReference>
<dbReference type="PANTHER" id="PTHR43537:SF44">
    <property type="entry name" value="GNTR FAMILY REGULATORY PROTEIN"/>
    <property type="match status" value="1"/>
</dbReference>
<dbReference type="PRINTS" id="PR00035">
    <property type="entry name" value="HTHGNTR"/>
</dbReference>
<dbReference type="InterPro" id="IPR008920">
    <property type="entry name" value="TF_FadR/GntR_C"/>
</dbReference>
<dbReference type="SMART" id="SM00419">
    <property type="entry name" value="HTH_CRP"/>
    <property type="match status" value="1"/>
</dbReference>
<dbReference type="CDD" id="cd07377">
    <property type="entry name" value="WHTH_GntR"/>
    <property type="match status" value="1"/>
</dbReference>
<dbReference type="Proteomes" id="UP001595528">
    <property type="component" value="Unassembled WGS sequence"/>
</dbReference>
<keyword evidence="6" id="KW-1185">Reference proteome</keyword>
<dbReference type="InterPro" id="IPR036388">
    <property type="entry name" value="WH-like_DNA-bd_sf"/>
</dbReference>
<proteinExistence type="predicted"/>
<dbReference type="InterPro" id="IPR011711">
    <property type="entry name" value="GntR_C"/>
</dbReference>
<dbReference type="Pfam" id="PF07729">
    <property type="entry name" value="FCD"/>
    <property type="match status" value="1"/>
</dbReference>
<evidence type="ECO:0000256" key="2">
    <source>
        <dbReference type="ARBA" id="ARBA00023125"/>
    </source>
</evidence>
<evidence type="ECO:0000256" key="3">
    <source>
        <dbReference type="ARBA" id="ARBA00023163"/>
    </source>
</evidence>
<dbReference type="Gene3D" id="1.20.120.530">
    <property type="entry name" value="GntR ligand-binding domain-like"/>
    <property type="match status" value="1"/>
</dbReference>
<dbReference type="SUPFAM" id="SSF46785">
    <property type="entry name" value="Winged helix' DNA-binding domain"/>
    <property type="match status" value="1"/>
</dbReference>
<keyword evidence="2" id="KW-0238">DNA-binding</keyword>
<reference evidence="6" key="1">
    <citation type="journal article" date="2019" name="Int. J. Syst. Evol. Microbiol.">
        <title>The Global Catalogue of Microorganisms (GCM) 10K type strain sequencing project: providing services to taxonomists for standard genome sequencing and annotation.</title>
        <authorList>
            <consortium name="The Broad Institute Genomics Platform"/>
            <consortium name="The Broad Institute Genome Sequencing Center for Infectious Disease"/>
            <person name="Wu L."/>
            <person name="Ma J."/>
        </authorList>
    </citation>
    <scope>NUCLEOTIDE SEQUENCE [LARGE SCALE GENOMIC DNA]</scope>
    <source>
        <strain evidence="6">KCTC 42964</strain>
    </source>
</reference>
<keyword evidence="3" id="KW-0804">Transcription</keyword>
<dbReference type="SMART" id="SM00895">
    <property type="entry name" value="FCD"/>
    <property type="match status" value="1"/>
</dbReference>
<dbReference type="PANTHER" id="PTHR43537">
    <property type="entry name" value="TRANSCRIPTIONAL REGULATOR, GNTR FAMILY"/>
    <property type="match status" value="1"/>
</dbReference>
<keyword evidence="1" id="KW-0805">Transcription regulation</keyword>
<dbReference type="PROSITE" id="PS50949">
    <property type="entry name" value="HTH_GNTR"/>
    <property type="match status" value="1"/>
</dbReference>
<name>A0ABV7KVI3_9PROT</name>
<evidence type="ECO:0000313" key="5">
    <source>
        <dbReference type="EMBL" id="MFC3226316.1"/>
    </source>
</evidence>
<sequence length="233" mass="25880">MAPLPNDRVRSDIRRRIQSGDWSAGMRVPAERDLAAQLGAARNTVRRALTDLEAEGLIQRRGSRSRVVNGTEGGIDSESARILDADAFLRMIEHVGPGDVMEVRLLLEPHAAAMAASRAGPAELAAIRRAVEGMEAADTVETFEHWDGRFHKGVMDACRNGLLTHIASIISHQREMPEWMQKKRETKVGPHRALFDIQHRAILDAIASRDMDAAAHHMREHLLAVRDRVFAVV</sequence>
<evidence type="ECO:0000259" key="4">
    <source>
        <dbReference type="PROSITE" id="PS50949"/>
    </source>
</evidence>
<gene>
    <name evidence="5" type="ORF">ACFOGJ_03700</name>
</gene>
<dbReference type="InterPro" id="IPR036390">
    <property type="entry name" value="WH_DNA-bd_sf"/>
</dbReference>
<evidence type="ECO:0000256" key="1">
    <source>
        <dbReference type="ARBA" id="ARBA00023015"/>
    </source>
</evidence>
<protein>
    <submittedName>
        <fullName evidence="5">FadR/GntR family transcriptional regulator</fullName>
    </submittedName>
</protein>
<dbReference type="EMBL" id="JBHRTR010000010">
    <property type="protein sequence ID" value="MFC3226316.1"/>
    <property type="molecule type" value="Genomic_DNA"/>
</dbReference>
<dbReference type="InterPro" id="IPR012318">
    <property type="entry name" value="HTH_CRP"/>
</dbReference>
<dbReference type="InterPro" id="IPR000524">
    <property type="entry name" value="Tscrpt_reg_HTH_GntR"/>
</dbReference>
<accession>A0ABV7KVI3</accession>
<dbReference type="Gene3D" id="1.10.10.10">
    <property type="entry name" value="Winged helix-like DNA-binding domain superfamily/Winged helix DNA-binding domain"/>
    <property type="match status" value="1"/>
</dbReference>
<comment type="caution">
    <text evidence="5">The sequence shown here is derived from an EMBL/GenBank/DDBJ whole genome shotgun (WGS) entry which is preliminary data.</text>
</comment>
<dbReference type="Pfam" id="PF00392">
    <property type="entry name" value="GntR"/>
    <property type="match status" value="1"/>
</dbReference>
<dbReference type="RefSeq" id="WP_379898224.1">
    <property type="nucleotide sequence ID" value="NZ_JBHRTR010000010.1"/>
</dbReference>
<evidence type="ECO:0000313" key="6">
    <source>
        <dbReference type="Proteomes" id="UP001595528"/>
    </source>
</evidence>
<feature type="domain" description="HTH gntR-type" evidence="4">
    <location>
        <begin position="3"/>
        <end position="71"/>
    </location>
</feature>
<organism evidence="5 6">
    <name type="scientific">Marinibaculum pumilum</name>
    <dbReference type="NCBI Taxonomy" id="1766165"/>
    <lineage>
        <taxon>Bacteria</taxon>
        <taxon>Pseudomonadati</taxon>
        <taxon>Pseudomonadota</taxon>
        <taxon>Alphaproteobacteria</taxon>
        <taxon>Rhodospirillales</taxon>
        <taxon>Rhodospirillaceae</taxon>
        <taxon>Marinibaculum</taxon>
    </lineage>
</organism>